<dbReference type="HOGENOM" id="CLU_002274_2_1_1"/>
<dbReference type="Bgee" id="ENSLACG00000004059">
    <property type="expression patterns" value="Expressed in chordate pharynx and 1 other cell type or tissue"/>
</dbReference>
<dbReference type="EMBL" id="AFYH01028972">
    <property type="status" value="NOT_ANNOTATED_CDS"/>
    <property type="molecule type" value="Genomic_DNA"/>
</dbReference>
<comment type="similarity">
    <text evidence="2">Belongs to the NLRP family.</text>
</comment>
<evidence type="ECO:0000256" key="7">
    <source>
        <dbReference type="ARBA" id="ARBA00022843"/>
    </source>
</evidence>
<dbReference type="SUPFAM" id="SSF52540">
    <property type="entry name" value="P-loop containing nucleoside triphosphate hydrolases"/>
    <property type="match status" value="1"/>
</dbReference>
<dbReference type="InterPro" id="IPR007111">
    <property type="entry name" value="NACHT_NTPase"/>
</dbReference>
<keyword evidence="12" id="KW-1185">Reference proteome</keyword>
<keyword evidence="4" id="KW-0677">Repeat</keyword>
<dbReference type="Pfam" id="PF05729">
    <property type="entry name" value="NACHT"/>
    <property type="match status" value="1"/>
</dbReference>
<keyword evidence="8" id="KW-0395">Inflammatory response</keyword>
<organism evidence="11 12">
    <name type="scientific">Latimeria chalumnae</name>
    <name type="common">Coelacanth</name>
    <dbReference type="NCBI Taxonomy" id="7897"/>
    <lineage>
        <taxon>Eukaryota</taxon>
        <taxon>Metazoa</taxon>
        <taxon>Chordata</taxon>
        <taxon>Craniata</taxon>
        <taxon>Vertebrata</taxon>
        <taxon>Euteleostomi</taxon>
        <taxon>Coelacanthiformes</taxon>
        <taxon>Coelacanthidae</taxon>
        <taxon>Latimeria</taxon>
    </lineage>
</organism>
<dbReference type="Ensembl" id="ENSLACT00000004600.1">
    <property type="protein sequence ID" value="ENSLACP00000004561.1"/>
    <property type="gene ID" value="ENSLACG00000004059.1"/>
</dbReference>
<dbReference type="InterPro" id="IPR032675">
    <property type="entry name" value="LRR_dom_sf"/>
</dbReference>
<dbReference type="InterPro" id="IPR041267">
    <property type="entry name" value="NLRP_HD2"/>
</dbReference>
<evidence type="ECO:0000256" key="2">
    <source>
        <dbReference type="ARBA" id="ARBA00008665"/>
    </source>
</evidence>
<dbReference type="Gene3D" id="3.40.50.300">
    <property type="entry name" value="P-loop containing nucleotide triphosphate hydrolases"/>
    <property type="match status" value="1"/>
</dbReference>
<keyword evidence="6" id="KW-0067">ATP-binding</keyword>
<reference evidence="11" key="2">
    <citation type="submission" date="2025-08" db="UniProtKB">
        <authorList>
            <consortium name="Ensembl"/>
        </authorList>
    </citation>
    <scope>IDENTIFICATION</scope>
</reference>
<dbReference type="eggNOG" id="ENOG502SBIG">
    <property type="taxonomic scope" value="Eukaryota"/>
</dbReference>
<dbReference type="SMART" id="SM00368">
    <property type="entry name" value="LRR_RI"/>
    <property type="match status" value="9"/>
</dbReference>
<dbReference type="PROSITE" id="PS50837">
    <property type="entry name" value="NACHT"/>
    <property type="match status" value="1"/>
</dbReference>
<dbReference type="InParanoid" id="H3A4J0"/>
<keyword evidence="7" id="KW-0832">Ubl conjugation</keyword>
<dbReference type="Gene3D" id="3.80.10.10">
    <property type="entry name" value="Ribonuclease Inhibitor"/>
    <property type="match status" value="2"/>
</dbReference>
<dbReference type="InterPro" id="IPR027417">
    <property type="entry name" value="P-loop_NTPase"/>
</dbReference>
<evidence type="ECO:0000256" key="4">
    <source>
        <dbReference type="ARBA" id="ARBA00022737"/>
    </source>
</evidence>
<feature type="domain" description="NACHT" evidence="10">
    <location>
        <begin position="13"/>
        <end position="148"/>
    </location>
</feature>
<sequence length="800" mass="89040">MFRRSHESNKFPLTIVISGLPGIGKSTLVQRILYDWVTGTHHQRFAFIFPFKFRDLNSWKEPTSLAELIQKHHPCLELDSLRKILRKPENLLFIFDGLDESRNNIDFNIKPLRVCNDPEHFTAISTIVTSLMQQTLLKGCTVVITSCPIALQTVDIKAVEHCTEIIGFSAEQRKIYFKQFFSDEKVSMEAFEYVQQNDILYTMCFNPSYCWILCSVLKPYFTKEKIDKQCPKTITQLFADFICNILINHRHETGNPRDLLTNISKMALYGVYNKCLVFDDSDMNAFELQPSQFLSGFMKEILQKEESFNRSVYTFLHLTVQEFLAALSPFLDTTTDVTELLNKANSCKDGRFEILLHFLSGLCHTVTHDKLTKILGPLSEESIRKVMDWLKTNTERELQQVSERNLLNTLHCLYETQNTTLIRSTVGNQKSLSLAKHIEIIEYLIYIFLLCTCRPQNLYTNNLSYNSTGKDSKAHIAALAHYGPCYLSNLQTFFTLHHKNLSSVLSTNSSLKELSLIKNNPGDSGVNLLSAGLRDPNCKIEALLLVECGLTAACCGDLSSVLSTNSSLTELYLSGNNLGDSGVKQLSAGLKDPNCKLHLLQLSGCDLPAGCCGDLSSVLSTNSSLTRLLLDRNKLGDSGVKCLSAGLKDPNCKLQELRLGACDLTAGCCEDLSSVLSTNSSLTKLSLSGNKLGDSGVKLLSVGLRDPNCKLQKLEFGVCGLTAACCEDLSSVLSTSSSLTDLDLNDNRLADSGLKLLAAGLKDPNCKLQMLWVVHNNGLSPEMKAELEELVNSKPGLEIW</sequence>
<evidence type="ECO:0000259" key="10">
    <source>
        <dbReference type="PROSITE" id="PS50837"/>
    </source>
</evidence>
<dbReference type="STRING" id="7897.ENSLACP00000004561"/>
<dbReference type="GO" id="GO:0045087">
    <property type="term" value="P:innate immune response"/>
    <property type="evidence" value="ECO:0007669"/>
    <property type="project" value="UniProtKB-KW"/>
</dbReference>
<protein>
    <recommendedName>
        <fullName evidence="10">NACHT domain-containing protein</fullName>
    </recommendedName>
</protein>
<proteinExistence type="inferred from homology"/>
<evidence type="ECO:0000256" key="5">
    <source>
        <dbReference type="ARBA" id="ARBA00022741"/>
    </source>
</evidence>
<name>H3A4J0_LATCH</name>
<reference evidence="12" key="1">
    <citation type="submission" date="2011-08" db="EMBL/GenBank/DDBJ databases">
        <title>The draft genome of Latimeria chalumnae.</title>
        <authorList>
            <person name="Di Palma F."/>
            <person name="Alfoldi J."/>
            <person name="Johnson J."/>
            <person name="Berlin A."/>
            <person name="Gnerre S."/>
            <person name="Jaffe D."/>
            <person name="MacCallum I."/>
            <person name="Young S."/>
            <person name="Walker B.J."/>
            <person name="Lander E."/>
            <person name="Lindblad-Toh K."/>
        </authorList>
    </citation>
    <scope>NUCLEOTIDE SEQUENCE [LARGE SCALE GENOMIC DNA]</scope>
    <source>
        <strain evidence="12">Wild caught</strain>
    </source>
</reference>
<evidence type="ECO:0000256" key="1">
    <source>
        <dbReference type="ARBA" id="ARBA00004110"/>
    </source>
</evidence>
<dbReference type="GO" id="GO:0005829">
    <property type="term" value="C:cytosol"/>
    <property type="evidence" value="ECO:0007669"/>
    <property type="project" value="UniProtKB-SubCell"/>
</dbReference>
<dbReference type="InterPro" id="IPR041075">
    <property type="entry name" value="NOD1/2_WH"/>
</dbReference>
<evidence type="ECO:0000313" key="12">
    <source>
        <dbReference type="Proteomes" id="UP000008672"/>
    </source>
</evidence>
<dbReference type="InterPro" id="IPR050637">
    <property type="entry name" value="NLRP_innate_immun_reg"/>
</dbReference>
<evidence type="ECO:0000256" key="9">
    <source>
        <dbReference type="ARBA" id="ARBA00023233"/>
    </source>
</evidence>
<dbReference type="InterPro" id="IPR001611">
    <property type="entry name" value="Leu-rich_rpt"/>
</dbReference>
<dbReference type="GO" id="GO:0006954">
    <property type="term" value="P:inflammatory response"/>
    <property type="evidence" value="ECO:0007669"/>
    <property type="project" value="UniProtKB-KW"/>
</dbReference>
<dbReference type="PANTHER" id="PTHR45690:SF19">
    <property type="entry name" value="NACHT, LRR AND PYD DOMAINS-CONTAINING PROTEIN 3"/>
    <property type="match status" value="1"/>
</dbReference>
<dbReference type="Pfam" id="PF17779">
    <property type="entry name" value="WHD_NOD2"/>
    <property type="match status" value="1"/>
</dbReference>
<evidence type="ECO:0000256" key="8">
    <source>
        <dbReference type="ARBA" id="ARBA00023198"/>
    </source>
</evidence>
<keyword evidence="9" id="KW-1271">Inflammasome</keyword>
<dbReference type="GO" id="GO:0005524">
    <property type="term" value="F:ATP binding"/>
    <property type="evidence" value="ECO:0007669"/>
    <property type="project" value="UniProtKB-KW"/>
</dbReference>
<comment type="subcellular location">
    <subcellularLocation>
        <location evidence="1">Inflammasome</location>
    </subcellularLocation>
</comment>
<evidence type="ECO:0000256" key="3">
    <source>
        <dbReference type="ARBA" id="ARBA00022490"/>
    </source>
</evidence>
<keyword evidence="5" id="KW-0547">Nucleotide-binding</keyword>
<keyword evidence="3" id="KW-0963">Cytoplasm</keyword>
<dbReference type="GeneTree" id="ENSGT01150000287004"/>
<dbReference type="Pfam" id="PF17776">
    <property type="entry name" value="NLRC4_HD2"/>
    <property type="match status" value="1"/>
</dbReference>
<reference evidence="11" key="3">
    <citation type="submission" date="2025-09" db="UniProtKB">
        <authorList>
            <consortium name="Ensembl"/>
        </authorList>
    </citation>
    <scope>IDENTIFICATION</scope>
</reference>
<evidence type="ECO:0000313" key="11">
    <source>
        <dbReference type="Ensembl" id="ENSLACP00000004561.1"/>
    </source>
</evidence>
<dbReference type="PANTHER" id="PTHR45690">
    <property type="entry name" value="NACHT, LRR AND PYD DOMAINS-CONTAINING PROTEIN 12"/>
    <property type="match status" value="1"/>
</dbReference>
<dbReference type="SUPFAM" id="SSF52047">
    <property type="entry name" value="RNI-like"/>
    <property type="match status" value="1"/>
</dbReference>
<dbReference type="Pfam" id="PF13516">
    <property type="entry name" value="LRR_6"/>
    <property type="match status" value="4"/>
</dbReference>
<dbReference type="AlphaFoldDB" id="H3A4J0"/>
<dbReference type="OMA" id="IVMPFRE"/>
<dbReference type="Proteomes" id="UP000008672">
    <property type="component" value="Unassembled WGS sequence"/>
</dbReference>
<accession>H3A4J0</accession>
<evidence type="ECO:0000256" key="6">
    <source>
        <dbReference type="ARBA" id="ARBA00022840"/>
    </source>
</evidence>